<reference evidence="2 3" key="1">
    <citation type="submission" date="2021-01" db="EMBL/GenBank/DDBJ databases">
        <title>Genomic Encyclopedia of Type Strains, Phase IV (KMG-IV): sequencing the most valuable type-strain genomes for metagenomic binning, comparative biology and taxonomic classification.</title>
        <authorList>
            <person name="Goeker M."/>
        </authorList>
    </citation>
    <scope>NUCLEOTIDE SEQUENCE [LARGE SCALE GENOMIC DNA]</scope>
    <source>
        <strain evidence="2 3">DSM 105453</strain>
    </source>
</reference>
<dbReference type="InterPro" id="IPR008841">
    <property type="entry name" value="Siphovirus-type_tail_N"/>
</dbReference>
<evidence type="ECO:0000313" key="3">
    <source>
        <dbReference type="Proteomes" id="UP000823485"/>
    </source>
</evidence>
<accession>A0ABS2RC21</accession>
<sequence>MLNYDNFNFSPYLTVNDIKRPILPPQSLATKTILGRDGAYFFQKQHEPIILPVSITVIEETAINYRERIRFLSGKLNKREPKPIVFSDEPNMFIEGIIQDTTEMEEVLSIGQGDLNFFCPDPFYYAIEDEIFTFKAPGTYSIVRNKGNTESLPIIEIKGTNALGAITVETDNAKITFDGKLSSGEILVFDSKYITSYILQTDGKKRSANNDIDSMTFPYFEMGSNNIKVATVGDATVSEIKVHSKSRWT</sequence>
<keyword evidence="3" id="KW-1185">Reference proteome</keyword>
<gene>
    <name evidence="2" type="ORF">JOC94_004228</name>
</gene>
<organism evidence="2 3">
    <name type="scientific">Siminovitchia thermophila</name>
    <dbReference type="NCBI Taxonomy" id="1245522"/>
    <lineage>
        <taxon>Bacteria</taxon>
        <taxon>Bacillati</taxon>
        <taxon>Bacillota</taxon>
        <taxon>Bacilli</taxon>
        <taxon>Bacillales</taxon>
        <taxon>Bacillaceae</taxon>
        <taxon>Siminovitchia</taxon>
    </lineage>
</organism>
<dbReference type="EMBL" id="JAFBFH010000040">
    <property type="protein sequence ID" value="MBM7717203.1"/>
    <property type="molecule type" value="Genomic_DNA"/>
</dbReference>
<evidence type="ECO:0000259" key="1">
    <source>
        <dbReference type="Pfam" id="PF05709"/>
    </source>
</evidence>
<name>A0ABS2RC21_9BACI</name>
<protein>
    <submittedName>
        <fullName evidence="2">Phage tail component-like protein</fullName>
    </submittedName>
</protein>
<dbReference type="RefSeq" id="WP_205180213.1">
    <property type="nucleotide sequence ID" value="NZ_JAFBFH010000040.1"/>
</dbReference>
<feature type="domain" description="Siphovirus-type tail component RIFT-related" evidence="1">
    <location>
        <begin position="13"/>
        <end position="119"/>
    </location>
</feature>
<dbReference type="Gene3D" id="2.40.30.200">
    <property type="match status" value="1"/>
</dbReference>
<dbReference type="Proteomes" id="UP000823485">
    <property type="component" value="Unassembled WGS sequence"/>
</dbReference>
<dbReference type="InterPro" id="IPR006520">
    <property type="entry name" value="Dit_BPSPP_N"/>
</dbReference>
<dbReference type="Pfam" id="PF05709">
    <property type="entry name" value="Sipho_tail"/>
    <property type="match status" value="1"/>
</dbReference>
<comment type="caution">
    <text evidence="2">The sequence shown here is derived from an EMBL/GenBank/DDBJ whole genome shotgun (WGS) entry which is preliminary data.</text>
</comment>
<proteinExistence type="predicted"/>
<evidence type="ECO:0000313" key="2">
    <source>
        <dbReference type="EMBL" id="MBM7717203.1"/>
    </source>
</evidence>
<dbReference type="NCBIfam" id="TIGR01633">
    <property type="entry name" value="phi3626_gp14_N"/>
    <property type="match status" value="1"/>
</dbReference>